<dbReference type="AlphaFoldDB" id="A0A8J6N2V9"/>
<gene>
    <name evidence="8" type="ORF">H8E80_00425</name>
</gene>
<dbReference type="GO" id="GO:0000160">
    <property type="term" value="P:phosphorelay signal transduction system"/>
    <property type="evidence" value="ECO:0007669"/>
    <property type="project" value="UniProtKB-KW"/>
</dbReference>
<name>A0A8J6N2V9_9BACT</name>
<keyword evidence="1 6" id="KW-0597">Phosphoprotein</keyword>
<dbReference type="EMBL" id="JACNLL010000008">
    <property type="protein sequence ID" value="MBC8198500.1"/>
    <property type="molecule type" value="Genomic_DNA"/>
</dbReference>
<evidence type="ECO:0000313" key="8">
    <source>
        <dbReference type="EMBL" id="MBC8198500.1"/>
    </source>
</evidence>
<dbReference type="SMART" id="SM00448">
    <property type="entry name" value="REC"/>
    <property type="match status" value="1"/>
</dbReference>
<dbReference type="SUPFAM" id="SSF52172">
    <property type="entry name" value="CheY-like"/>
    <property type="match status" value="1"/>
</dbReference>
<keyword evidence="2" id="KW-0902">Two-component regulatory system</keyword>
<evidence type="ECO:0000259" key="7">
    <source>
        <dbReference type="PROSITE" id="PS50110"/>
    </source>
</evidence>
<evidence type="ECO:0000256" key="1">
    <source>
        <dbReference type="ARBA" id="ARBA00022553"/>
    </source>
</evidence>
<dbReference type="InterPro" id="IPR001789">
    <property type="entry name" value="Sig_transdc_resp-reg_receiver"/>
</dbReference>
<accession>A0A8J6N2V9</accession>
<dbReference type="PROSITE" id="PS50110">
    <property type="entry name" value="RESPONSE_REGULATORY"/>
    <property type="match status" value="1"/>
</dbReference>
<dbReference type="Proteomes" id="UP000603545">
    <property type="component" value="Unassembled WGS sequence"/>
</dbReference>
<dbReference type="InterPro" id="IPR011006">
    <property type="entry name" value="CheY-like_superfamily"/>
</dbReference>
<feature type="domain" description="Response regulatory" evidence="7">
    <location>
        <begin position="5"/>
        <end position="116"/>
    </location>
</feature>
<organism evidence="8 9">
    <name type="scientific">Candidatus Desulfaltia bathyphila</name>
    <dbReference type="NCBI Taxonomy" id="2841697"/>
    <lineage>
        <taxon>Bacteria</taxon>
        <taxon>Pseudomonadati</taxon>
        <taxon>Thermodesulfobacteriota</taxon>
        <taxon>Desulfobacteria</taxon>
        <taxon>Desulfobacterales</taxon>
        <taxon>Desulfobacterales incertae sedis</taxon>
        <taxon>Candidatus Desulfaltia</taxon>
    </lineage>
</organism>
<dbReference type="Pfam" id="PF00072">
    <property type="entry name" value="Response_reg"/>
    <property type="match status" value="1"/>
</dbReference>
<reference evidence="8 9" key="1">
    <citation type="submission" date="2020-08" db="EMBL/GenBank/DDBJ databases">
        <title>Bridging the membrane lipid divide: bacteria of the FCB group superphylum have the potential to synthesize archaeal ether lipids.</title>
        <authorList>
            <person name="Villanueva L."/>
            <person name="Von Meijenfeldt F.A.B."/>
            <person name="Westbye A.B."/>
            <person name="Yadav S."/>
            <person name="Hopmans E.C."/>
            <person name="Dutilh B.E."/>
            <person name="Sinninghe Damste J.S."/>
        </authorList>
    </citation>
    <scope>NUCLEOTIDE SEQUENCE [LARGE SCALE GENOMIC DNA]</scope>
    <source>
        <strain evidence="8">NIOZ-UU82</strain>
    </source>
</reference>
<evidence type="ECO:0000256" key="3">
    <source>
        <dbReference type="ARBA" id="ARBA00023015"/>
    </source>
</evidence>
<keyword evidence="5" id="KW-0804">Transcription</keyword>
<evidence type="ECO:0000256" key="6">
    <source>
        <dbReference type="PROSITE-ProRule" id="PRU00169"/>
    </source>
</evidence>
<evidence type="ECO:0000313" key="9">
    <source>
        <dbReference type="Proteomes" id="UP000603545"/>
    </source>
</evidence>
<sequence length="122" mass="14157">MAKKRILIADDEKAIRILLGMALKTYDYEVDIVKNGLEAINNIYKRSYDLIITDYMMPEMDGLELTKRIRLEYPSIPILIVTANGPEHDFLKSGATFYIEKPFSMLEIQNIIKIMLNKEKID</sequence>
<proteinExistence type="predicted"/>
<evidence type="ECO:0000256" key="4">
    <source>
        <dbReference type="ARBA" id="ARBA00023125"/>
    </source>
</evidence>
<dbReference type="InterPro" id="IPR052048">
    <property type="entry name" value="ST_Response_Regulator"/>
</dbReference>
<feature type="modified residue" description="4-aspartylphosphate" evidence="6">
    <location>
        <position position="54"/>
    </location>
</feature>
<dbReference type="Gene3D" id="3.40.50.2300">
    <property type="match status" value="1"/>
</dbReference>
<dbReference type="GO" id="GO:0003677">
    <property type="term" value="F:DNA binding"/>
    <property type="evidence" value="ECO:0007669"/>
    <property type="project" value="UniProtKB-KW"/>
</dbReference>
<protein>
    <submittedName>
        <fullName evidence="8">Response regulator</fullName>
    </submittedName>
</protein>
<dbReference type="CDD" id="cd17546">
    <property type="entry name" value="REC_hyHK_CKI1_RcsC-like"/>
    <property type="match status" value="1"/>
</dbReference>
<dbReference type="FunFam" id="3.40.50.2300:FF:000001">
    <property type="entry name" value="DNA-binding response regulator PhoB"/>
    <property type="match status" value="1"/>
</dbReference>
<dbReference type="PANTHER" id="PTHR43228">
    <property type="entry name" value="TWO-COMPONENT RESPONSE REGULATOR"/>
    <property type="match status" value="1"/>
</dbReference>
<evidence type="ECO:0000256" key="2">
    <source>
        <dbReference type="ARBA" id="ARBA00023012"/>
    </source>
</evidence>
<comment type="caution">
    <text evidence="8">The sequence shown here is derived from an EMBL/GenBank/DDBJ whole genome shotgun (WGS) entry which is preliminary data.</text>
</comment>
<dbReference type="PANTHER" id="PTHR43228:SF1">
    <property type="entry name" value="TWO-COMPONENT RESPONSE REGULATOR ARR22"/>
    <property type="match status" value="1"/>
</dbReference>
<keyword evidence="4" id="KW-0238">DNA-binding</keyword>
<evidence type="ECO:0000256" key="5">
    <source>
        <dbReference type="ARBA" id="ARBA00023163"/>
    </source>
</evidence>
<keyword evidence="3" id="KW-0805">Transcription regulation</keyword>